<feature type="domain" description="PPM-type phosphatase" evidence="7">
    <location>
        <begin position="8"/>
        <end position="239"/>
    </location>
</feature>
<comment type="caution">
    <text evidence="8">The sequence shown here is derived from an EMBL/GenBank/DDBJ whole genome shotgun (WGS) entry which is preliminary data.</text>
</comment>
<dbReference type="SUPFAM" id="SSF56112">
    <property type="entry name" value="Protein kinase-like (PK-like)"/>
    <property type="match status" value="1"/>
</dbReference>
<keyword evidence="1" id="KW-0808">Transferase</keyword>
<dbReference type="PANTHER" id="PTHR43289">
    <property type="entry name" value="MITOGEN-ACTIVATED PROTEIN KINASE KINASE KINASE 20-RELATED"/>
    <property type="match status" value="1"/>
</dbReference>
<dbReference type="Pfam" id="PF13672">
    <property type="entry name" value="PP2C_2"/>
    <property type="match status" value="1"/>
</dbReference>
<keyword evidence="5" id="KW-0812">Transmembrane</keyword>
<dbReference type="InterPro" id="IPR011009">
    <property type="entry name" value="Kinase-like_dom_sf"/>
</dbReference>
<evidence type="ECO:0000256" key="2">
    <source>
        <dbReference type="ARBA" id="ARBA00022741"/>
    </source>
</evidence>
<gene>
    <name evidence="8" type="ORF">EZI54_20740</name>
</gene>
<dbReference type="InterPro" id="IPR000719">
    <property type="entry name" value="Prot_kinase_dom"/>
</dbReference>
<accession>A0ABY1ZIE7</accession>
<dbReference type="PANTHER" id="PTHR43289:SF6">
    <property type="entry name" value="SERINE_THREONINE-PROTEIN KINASE NEKL-3"/>
    <property type="match status" value="1"/>
</dbReference>
<evidence type="ECO:0000259" key="6">
    <source>
        <dbReference type="PROSITE" id="PS50011"/>
    </source>
</evidence>
<evidence type="ECO:0000259" key="7">
    <source>
        <dbReference type="PROSITE" id="PS51746"/>
    </source>
</evidence>
<evidence type="ECO:0000256" key="1">
    <source>
        <dbReference type="ARBA" id="ARBA00022679"/>
    </source>
</evidence>
<evidence type="ECO:0000256" key="3">
    <source>
        <dbReference type="ARBA" id="ARBA00022777"/>
    </source>
</evidence>
<dbReference type="PROSITE" id="PS50011">
    <property type="entry name" value="PROTEIN_KINASE_DOM"/>
    <property type="match status" value="1"/>
</dbReference>
<keyword evidence="4" id="KW-0067">ATP-binding</keyword>
<proteinExistence type="predicted"/>
<evidence type="ECO:0000313" key="9">
    <source>
        <dbReference type="Proteomes" id="UP000313645"/>
    </source>
</evidence>
<evidence type="ECO:0000256" key="4">
    <source>
        <dbReference type="ARBA" id="ARBA00022840"/>
    </source>
</evidence>
<dbReference type="GO" id="GO:0016301">
    <property type="term" value="F:kinase activity"/>
    <property type="evidence" value="ECO:0007669"/>
    <property type="project" value="UniProtKB-KW"/>
</dbReference>
<keyword evidence="2" id="KW-0547">Nucleotide-binding</keyword>
<name>A0ABY1ZIE7_9GAMM</name>
<dbReference type="PROSITE" id="PS51746">
    <property type="entry name" value="PPM_2"/>
    <property type="match status" value="1"/>
</dbReference>
<reference evidence="8 9" key="1">
    <citation type="submission" date="2019-02" db="EMBL/GenBank/DDBJ databases">
        <title>Marinobacter halodurans sp. nov., a marine bacterium isolated from sea tidal flat.</title>
        <authorList>
            <person name="Yoo Y."/>
            <person name="Lee D.W."/>
            <person name="Kim B.S."/>
            <person name="Kim J.-J."/>
        </authorList>
    </citation>
    <scope>NUCLEOTIDE SEQUENCE [LARGE SCALE GENOMIC DNA]</scope>
    <source>
        <strain evidence="8 9">YJ-S3-2</strain>
    </source>
</reference>
<dbReference type="Gene3D" id="3.60.40.10">
    <property type="entry name" value="PPM-type phosphatase domain"/>
    <property type="match status" value="1"/>
</dbReference>
<dbReference type="CDD" id="cd14014">
    <property type="entry name" value="STKc_PknB_like"/>
    <property type="match status" value="1"/>
</dbReference>
<feature type="domain" description="Protein kinase" evidence="6">
    <location>
        <begin position="272"/>
        <end position="537"/>
    </location>
</feature>
<keyword evidence="5" id="KW-0472">Membrane</keyword>
<evidence type="ECO:0000256" key="5">
    <source>
        <dbReference type="SAM" id="Phobius"/>
    </source>
</evidence>
<dbReference type="SMART" id="SM00331">
    <property type="entry name" value="PP2C_SIG"/>
    <property type="match status" value="1"/>
</dbReference>
<protein>
    <submittedName>
        <fullName evidence="8">Bifunctional protein-serine/threonine kinase/phosphatase</fullName>
    </submittedName>
</protein>
<dbReference type="SMART" id="SM00332">
    <property type="entry name" value="PP2Cc"/>
    <property type="match status" value="1"/>
</dbReference>
<evidence type="ECO:0000313" key="8">
    <source>
        <dbReference type="EMBL" id="TBW48721.1"/>
    </source>
</evidence>
<organism evidence="8 9">
    <name type="scientific">Marinobacter halodurans</name>
    <dbReference type="NCBI Taxonomy" id="2528979"/>
    <lineage>
        <taxon>Bacteria</taxon>
        <taxon>Pseudomonadati</taxon>
        <taxon>Pseudomonadota</taxon>
        <taxon>Gammaproteobacteria</taxon>
        <taxon>Pseudomonadales</taxon>
        <taxon>Marinobacteraceae</taxon>
        <taxon>Marinobacter</taxon>
    </lineage>
</organism>
<dbReference type="Gene3D" id="1.10.510.10">
    <property type="entry name" value="Transferase(Phosphotransferase) domain 1"/>
    <property type="match status" value="1"/>
</dbReference>
<sequence length="573" mass="64830">MENRLTIALGQHTDRGRKPSNQDFHGCQIPTGAMLDLKGIALAMADGISSSDVSHIASETAVRAFLDDYYCTSDAWSVRHAVERVLTATNGWLHSQSQRGDARFDKNRGYVCTLSALVLKADRAHLFHVGDTRIYRLNDAGLEQLTHDHRLWVSPEEHYLSRALGIDETVELDYRSVAIRPGDLFILATDGVYEYAETAFILQCCRECAEDLDEAARRVINHALDNRSRDNLTLQIVRVDSVPRDTTPDFHATIADLPLPPVLEARASFDGYTILRELHATSRSHVYLAEDPDSGERVVLKLPSIDLQQDEDYLERLLMEEWIARRVHSAHVMRAGPQTRQRQYLYTVTEYIEGQTLKQWLNDHPQPDLETVRDLIEQISKGLYALHRMEILHQDLKPDNVMIDTHGTVRLIDLGAARVAGIEEARTDVDPLALPGTALYMAPEYFMGEVGTARSDLYSLAVLTYHLLSGRFPYGPQVAKARTVAAQRNLKYQSVLDDERAIPAWVDETLKKALHPNPDKRYQELSEFTYDLRHPNKAYLNKTRPPLLERNPVAVWQGISAILAAAVVYLLVR</sequence>
<feature type="transmembrane region" description="Helical" evidence="5">
    <location>
        <begin position="553"/>
        <end position="572"/>
    </location>
</feature>
<dbReference type="Pfam" id="PF00069">
    <property type="entry name" value="Pkinase"/>
    <property type="match status" value="1"/>
</dbReference>
<dbReference type="InterPro" id="IPR001932">
    <property type="entry name" value="PPM-type_phosphatase-like_dom"/>
</dbReference>
<keyword evidence="9" id="KW-1185">Reference proteome</keyword>
<dbReference type="EMBL" id="SJDL01000046">
    <property type="protein sequence ID" value="TBW48721.1"/>
    <property type="molecule type" value="Genomic_DNA"/>
</dbReference>
<keyword evidence="5" id="KW-1133">Transmembrane helix</keyword>
<dbReference type="InterPro" id="IPR036457">
    <property type="entry name" value="PPM-type-like_dom_sf"/>
</dbReference>
<dbReference type="RefSeq" id="WP_131483809.1">
    <property type="nucleotide sequence ID" value="NZ_SJDL01000046.1"/>
</dbReference>
<dbReference type="PROSITE" id="PS00108">
    <property type="entry name" value="PROTEIN_KINASE_ST"/>
    <property type="match status" value="1"/>
</dbReference>
<dbReference type="CDD" id="cd00143">
    <property type="entry name" value="PP2Cc"/>
    <property type="match status" value="1"/>
</dbReference>
<keyword evidence="3 8" id="KW-0418">Kinase</keyword>
<dbReference type="Gene3D" id="3.30.200.20">
    <property type="entry name" value="Phosphorylase Kinase, domain 1"/>
    <property type="match status" value="1"/>
</dbReference>
<dbReference type="InterPro" id="IPR008271">
    <property type="entry name" value="Ser/Thr_kinase_AS"/>
</dbReference>
<dbReference type="SUPFAM" id="SSF81606">
    <property type="entry name" value="PP2C-like"/>
    <property type="match status" value="1"/>
</dbReference>
<dbReference type="SMART" id="SM00220">
    <property type="entry name" value="S_TKc"/>
    <property type="match status" value="1"/>
</dbReference>
<dbReference type="Proteomes" id="UP000313645">
    <property type="component" value="Unassembled WGS sequence"/>
</dbReference>